<feature type="region of interest" description="Disordered" evidence="1">
    <location>
        <begin position="62"/>
        <end position="103"/>
    </location>
</feature>
<name>A0A8E2EDP4_9PEZI</name>
<dbReference type="Proteomes" id="UP000250266">
    <property type="component" value="Unassembled WGS sequence"/>
</dbReference>
<proteinExistence type="predicted"/>
<feature type="compositionally biased region" description="Polar residues" evidence="1">
    <location>
        <begin position="62"/>
        <end position="77"/>
    </location>
</feature>
<dbReference type="AlphaFoldDB" id="A0A8E2EDP4"/>
<reference evidence="2 3" key="1">
    <citation type="journal article" date="2016" name="Nat. Commun.">
        <title>Ectomycorrhizal ecology is imprinted in the genome of the dominant symbiotic fungus Cenococcum geophilum.</title>
        <authorList>
            <consortium name="DOE Joint Genome Institute"/>
            <person name="Peter M."/>
            <person name="Kohler A."/>
            <person name="Ohm R.A."/>
            <person name="Kuo A."/>
            <person name="Krutzmann J."/>
            <person name="Morin E."/>
            <person name="Arend M."/>
            <person name="Barry K.W."/>
            <person name="Binder M."/>
            <person name="Choi C."/>
            <person name="Clum A."/>
            <person name="Copeland A."/>
            <person name="Grisel N."/>
            <person name="Haridas S."/>
            <person name="Kipfer T."/>
            <person name="LaButti K."/>
            <person name="Lindquist E."/>
            <person name="Lipzen A."/>
            <person name="Maire R."/>
            <person name="Meier B."/>
            <person name="Mihaltcheva S."/>
            <person name="Molinier V."/>
            <person name="Murat C."/>
            <person name="Poggeler S."/>
            <person name="Quandt C.A."/>
            <person name="Sperisen C."/>
            <person name="Tritt A."/>
            <person name="Tisserant E."/>
            <person name="Crous P.W."/>
            <person name="Henrissat B."/>
            <person name="Nehls U."/>
            <person name="Egli S."/>
            <person name="Spatafora J.W."/>
            <person name="Grigoriev I.V."/>
            <person name="Martin F.M."/>
        </authorList>
    </citation>
    <scope>NUCLEOTIDE SEQUENCE [LARGE SCALE GENOMIC DNA]</scope>
    <source>
        <strain evidence="2 3">CBS 459.81</strain>
    </source>
</reference>
<dbReference type="EMBL" id="KV744898">
    <property type="protein sequence ID" value="OCK82135.1"/>
    <property type="molecule type" value="Genomic_DNA"/>
</dbReference>
<evidence type="ECO:0000313" key="3">
    <source>
        <dbReference type="Proteomes" id="UP000250266"/>
    </source>
</evidence>
<accession>A0A8E2EDP4</accession>
<protein>
    <submittedName>
        <fullName evidence="2">Uncharacterized protein</fullName>
    </submittedName>
</protein>
<sequence>MPTWAFNLSVYAEHLAPPSSHLSPSLAAFLNTLPPFSHLNPTKRLPKLSPIQSLMIASTNFPHNSSSSTFPLTTPLQNKHHAPLQQPEAPTQVYAPPPPPPHVPLPHPPPTLQQTPPARFHNVVVEMRLLFEAAVKRMVEAGGDD</sequence>
<gene>
    <name evidence="2" type="ORF">K432DRAFT_233146</name>
</gene>
<evidence type="ECO:0000313" key="2">
    <source>
        <dbReference type="EMBL" id="OCK82135.1"/>
    </source>
</evidence>
<organism evidence="2 3">
    <name type="scientific">Lepidopterella palustris CBS 459.81</name>
    <dbReference type="NCBI Taxonomy" id="1314670"/>
    <lineage>
        <taxon>Eukaryota</taxon>
        <taxon>Fungi</taxon>
        <taxon>Dikarya</taxon>
        <taxon>Ascomycota</taxon>
        <taxon>Pezizomycotina</taxon>
        <taxon>Dothideomycetes</taxon>
        <taxon>Pleosporomycetidae</taxon>
        <taxon>Mytilinidiales</taxon>
        <taxon>Argynnaceae</taxon>
        <taxon>Lepidopterella</taxon>
    </lineage>
</organism>
<evidence type="ECO:0000256" key="1">
    <source>
        <dbReference type="SAM" id="MobiDB-lite"/>
    </source>
</evidence>
<keyword evidence="3" id="KW-1185">Reference proteome</keyword>